<dbReference type="EMBL" id="CP043641">
    <property type="protein sequence ID" value="QNE35735.1"/>
    <property type="molecule type" value="Genomic_DNA"/>
</dbReference>
<feature type="region of interest" description="Disordered" evidence="2">
    <location>
        <begin position="1"/>
        <end position="20"/>
    </location>
</feature>
<dbReference type="InterPro" id="IPR036237">
    <property type="entry name" value="Xyl_isomerase-like_sf"/>
</dbReference>
<protein>
    <submittedName>
        <fullName evidence="4">TIM barrel protein</fullName>
    </submittedName>
</protein>
<dbReference type="KEGG" id="lse:F1C12_11770"/>
<evidence type="ECO:0000259" key="3">
    <source>
        <dbReference type="Pfam" id="PF01261"/>
    </source>
</evidence>
<feature type="domain" description="Xylose isomerase-like TIM barrel" evidence="3">
    <location>
        <begin position="44"/>
        <end position="283"/>
    </location>
</feature>
<dbReference type="Gene3D" id="3.20.20.150">
    <property type="entry name" value="Divalent-metal-dependent TIM barrel enzymes"/>
    <property type="match status" value="1"/>
</dbReference>
<organism evidence="4 5">
    <name type="scientific">Leifsonia shinshuensis</name>
    <dbReference type="NCBI Taxonomy" id="150026"/>
    <lineage>
        <taxon>Bacteria</taxon>
        <taxon>Bacillati</taxon>
        <taxon>Actinomycetota</taxon>
        <taxon>Actinomycetes</taxon>
        <taxon>Micrococcales</taxon>
        <taxon>Microbacteriaceae</taxon>
        <taxon>Leifsonia</taxon>
    </lineage>
</organism>
<evidence type="ECO:0000313" key="4">
    <source>
        <dbReference type="EMBL" id="QNE35735.1"/>
    </source>
</evidence>
<dbReference type="PANTHER" id="PTHR12110">
    <property type="entry name" value="HYDROXYPYRUVATE ISOMERASE"/>
    <property type="match status" value="1"/>
</dbReference>
<name>A0A7G6YB70_9MICO</name>
<dbReference type="InterPro" id="IPR013022">
    <property type="entry name" value="Xyl_isomerase-like_TIM-brl"/>
</dbReference>
<dbReference type="PANTHER" id="PTHR12110:SF41">
    <property type="entry name" value="INOSOSE DEHYDRATASE"/>
    <property type="match status" value="1"/>
</dbReference>
<gene>
    <name evidence="4" type="ORF">F1C12_11770</name>
</gene>
<dbReference type="AlphaFoldDB" id="A0A7G6YB70"/>
<proteinExistence type="predicted"/>
<evidence type="ECO:0000256" key="2">
    <source>
        <dbReference type="SAM" id="MobiDB-lite"/>
    </source>
</evidence>
<keyword evidence="1" id="KW-0119">Carbohydrate metabolism</keyword>
<reference evidence="5" key="1">
    <citation type="submission" date="2019-09" db="EMBL/GenBank/DDBJ databases">
        <title>Antimicrobial potential of Antarctic Bacteria.</title>
        <authorList>
            <person name="Benaud N."/>
            <person name="Edwards R.J."/>
            <person name="Ferrari B.C."/>
        </authorList>
    </citation>
    <scope>NUCLEOTIDE SEQUENCE [LARGE SCALE GENOMIC DNA]</scope>
    <source>
        <strain evidence="5">INR9</strain>
    </source>
</reference>
<dbReference type="SUPFAM" id="SSF51658">
    <property type="entry name" value="Xylose isomerase-like"/>
    <property type="match status" value="1"/>
</dbReference>
<dbReference type="Pfam" id="PF01261">
    <property type="entry name" value="AP_endonuc_2"/>
    <property type="match status" value="1"/>
</dbReference>
<dbReference type="InterPro" id="IPR050312">
    <property type="entry name" value="IolE/XylAMocC-like"/>
</dbReference>
<sequence length="314" mass="34924">MTETATDQRPAGAHTSGLRIGTAPDSWGVWFPDDPRQTLWDRFLDEVQAAGYHWIELGPYGYLPTDPAQLLDELAKRDLRISGGTVFTGFHKGAGQWDRAVEQVEKVAALTRAVGGEHIVVIPDLWRSDATGETLEPRTLTDEQWVSLAAGHDRLGRILLEEYGLRQQFHSHADSHVGTHREVERLLAQTDPRYVNLCLDTGHFAYYGGDNVTLIQDHPERIGYLHLKQIDPELRFEVLKNDVAFADAAIDVMVEPPAGIPDFAPIIEAVAAIDPDIFAIVEQDMPGIDIDVPLGIATRTRQHIFGCSPLTRTR</sequence>
<dbReference type="Proteomes" id="UP000515511">
    <property type="component" value="Chromosome"/>
</dbReference>
<evidence type="ECO:0000313" key="5">
    <source>
        <dbReference type="Proteomes" id="UP000515511"/>
    </source>
</evidence>
<accession>A0A7G6YB70</accession>
<evidence type="ECO:0000256" key="1">
    <source>
        <dbReference type="ARBA" id="ARBA00023277"/>
    </source>
</evidence>
<dbReference type="RefSeq" id="WP_185275199.1">
    <property type="nucleotide sequence ID" value="NZ_CP043641.1"/>
</dbReference>